<keyword evidence="1" id="KW-0175">Coiled coil</keyword>
<feature type="region of interest" description="Disordered" evidence="2">
    <location>
        <begin position="1"/>
        <end position="77"/>
    </location>
</feature>
<accession>A0A652YKB9</accession>
<organism evidence="3">
    <name type="scientific">Nocardia globerula</name>
    <dbReference type="NCBI Taxonomy" id="1818"/>
    <lineage>
        <taxon>Bacteria</taxon>
        <taxon>Bacillati</taxon>
        <taxon>Actinomycetota</taxon>
        <taxon>Actinomycetes</taxon>
        <taxon>Mycobacteriales</taxon>
        <taxon>Nocardiaceae</taxon>
        <taxon>Nocardia</taxon>
    </lineage>
</organism>
<comment type="caution">
    <text evidence="3">The sequence shown here is derived from an EMBL/GenBank/DDBJ whole genome shotgun (WGS) entry which is preliminary data.</text>
</comment>
<feature type="compositionally biased region" description="Low complexity" evidence="2">
    <location>
        <begin position="1"/>
        <end position="33"/>
    </location>
</feature>
<evidence type="ECO:0000256" key="1">
    <source>
        <dbReference type="SAM" id="Coils"/>
    </source>
</evidence>
<evidence type="ECO:0000256" key="2">
    <source>
        <dbReference type="SAM" id="MobiDB-lite"/>
    </source>
</evidence>
<dbReference type="AlphaFoldDB" id="A0A652YKB9"/>
<sequence length="466" mass="50585">MTENSEPTTGTETSSAPGTPTPGAAKPSASTPKPGAPKPGGPRPGAPRPGPAASRPAVPTTPASDPSKFGRVEEDGTAWVKTADGERQIGSWQAGDAAEGLAHFGRRYDDLATEVTLLEARLTSGAGDAKKTKAAAVALLETLPTAAVIGDLDALATRLDHIVAGSDEAAAHAKEEKEQSRATNTARKEALAAEAEQIGTQSTQWKTAGDRLREILDEWKTIRGIDRKVDDALWKRYSKARESFNRRRGAHFAELDRDRASARSTKEELVERAEKLSTSTEWGPTAGQFRDLLTEWKAAGRAPREADDTLWDRFKTAQDVFFAARNAAAAERDAEFEENAKAKEALLASHANIDPEHGLDSARASLRDLQEKWDAIGKVPRDRMQDLEARLRALESKVRDAVDAQWRRTDPEALARVAQFKERVTQFEEQAAKAEAAGKTKDAEKARAQAKQWQEWADAAEGAVND</sequence>
<name>A0A652YKB9_NOCGL</name>
<feature type="compositionally biased region" description="Pro residues" evidence="2">
    <location>
        <begin position="34"/>
        <end position="50"/>
    </location>
</feature>
<evidence type="ECO:0000313" key="3">
    <source>
        <dbReference type="EMBL" id="TYQ01809.1"/>
    </source>
</evidence>
<dbReference type="EMBL" id="VNIQ01000007">
    <property type="protein sequence ID" value="TYQ01809.1"/>
    <property type="molecule type" value="Genomic_DNA"/>
</dbReference>
<protein>
    <submittedName>
        <fullName evidence="3">Uncharacterized protein DUF349</fullName>
    </submittedName>
</protein>
<gene>
    <name evidence="3" type="ORF">FNL38_107231</name>
</gene>
<dbReference type="InterPro" id="IPR007139">
    <property type="entry name" value="DUF349"/>
</dbReference>
<reference evidence="3" key="1">
    <citation type="submission" date="2019-07" db="EMBL/GenBank/DDBJ databases">
        <title>Genomic Encyclopedia of Type Strains, Phase IV (KMG-IV): sequencing the most valuable type-strain genomes for metagenomic binning, comparative biology and taxonomic classification.</title>
        <authorList>
            <person name="Goeker M."/>
        </authorList>
    </citation>
    <scope>NUCLEOTIDE SEQUENCE</scope>
    <source>
        <strain evidence="3">DSM 44596</strain>
    </source>
</reference>
<dbReference type="Pfam" id="PF03993">
    <property type="entry name" value="DUF349"/>
    <property type="match status" value="3"/>
</dbReference>
<feature type="coiled-coil region" evidence="1">
    <location>
        <begin position="384"/>
        <end position="437"/>
    </location>
</feature>
<proteinExistence type="predicted"/>